<dbReference type="PANTHER" id="PTHR43557:SF6">
    <property type="entry name" value="MONODEHYDROASCORBATE REDUCTASE, CHLOROPLASTIC_MITOCHONDRIAL"/>
    <property type="match status" value="1"/>
</dbReference>
<dbReference type="Pfam" id="PF07992">
    <property type="entry name" value="Pyr_redox_2"/>
    <property type="match status" value="1"/>
</dbReference>
<keyword evidence="1" id="KW-0285">Flavoprotein</keyword>
<organism evidence="5 6">
    <name type="scientific">Carya illinoinensis</name>
    <name type="common">Pecan</name>
    <dbReference type="NCBI Taxonomy" id="32201"/>
    <lineage>
        <taxon>Eukaryota</taxon>
        <taxon>Viridiplantae</taxon>
        <taxon>Streptophyta</taxon>
        <taxon>Embryophyta</taxon>
        <taxon>Tracheophyta</taxon>
        <taxon>Spermatophyta</taxon>
        <taxon>Magnoliopsida</taxon>
        <taxon>eudicotyledons</taxon>
        <taxon>Gunneridae</taxon>
        <taxon>Pentapetalae</taxon>
        <taxon>rosids</taxon>
        <taxon>fabids</taxon>
        <taxon>Fagales</taxon>
        <taxon>Juglandaceae</taxon>
        <taxon>Carya</taxon>
    </lineage>
</organism>
<accession>A0A922DPY5</accession>
<name>A0A922DPY5_CARIL</name>
<keyword evidence="2" id="KW-0274">FAD</keyword>
<comment type="caution">
    <text evidence="5">The sequence shown here is derived from an EMBL/GenBank/DDBJ whole genome shotgun (WGS) entry which is preliminary data.</text>
</comment>
<evidence type="ECO:0000256" key="1">
    <source>
        <dbReference type="ARBA" id="ARBA00022630"/>
    </source>
</evidence>
<dbReference type="EMBL" id="CM031835">
    <property type="protein sequence ID" value="KAG6688514.1"/>
    <property type="molecule type" value="Genomic_DNA"/>
</dbReference>
<dbReference type="GO" id="GO:0005737">
    <property type="term" value="C:cytoplasm"/>
    <property type="evidence" value="ECO:0007669"/>
    <property type="project" value="TreeGrafter"/>
</dbReference>
<proteinExistence type="predicted"/>
<protein>
    <recommendedName>
        <fullName evidence="4">FAD/NAD(P)-binding domain-containing protein</fullName>
    </recommendedName>
</protein>
<gene>
    <name evidence="5" type="ORF">I3842_11G128900</name>
</gene>
<evidence type="ECO:0000259" key="4">
    <source>
        <dbReference type="Pfam" id="PF07992"/>
    </source>
</evidence>
<dbReference type="InterPro" id="IPR050446">
    <property type="entry name" value="FAD-oxidoreductase/Apoptosis"/>
</dbReference>
<dbReference type="GO" id="GO:0016651">
    <property type="term" value="F:oxidoreductase activity, acting on NAD(P)H"/>
    <property type="evidence" value="ECO:0007669"/>
    <property type="project" value="TreeGrafter"/>
</dbReference>
<keyword evidence="3" id="KW-0560">Oxidoreductase</keyword>
<evidence type="ECO:0000313" key="6">
    <source>
        <dbReference type="Proteomes" id="UP000811246"/>
    </source>
</evidence>
<feature type="domain" description="FAD/NAD(P)-binding" evidence="4">
    <location>
        <begin position="17"/>
        <end position="215"/>
    </location>
</feature>
<dbReference type="Proteomes" id="UP000811246">
    <property type="component" value="Chromosome 11"/>
</dbReference>
<evidence type="ECO:0000313" key="5">
    <source>
        <dbReference type="EMBL" id="KAG6688514.1"/>
    </source>
</evidence>
<dbReference type="AlphaFoldDB" id="A0A922DPY5"/>
<dbReference type="InterPro" id="IPR023753">
    <property type="entry name" value="FAD/NAD-binding_dom"/>
</dbReference>
<evidence type="ECO:0000256" key="2">
    <source>
        <dbReference type="ARBA" id="ARBA00022827"/>
    </source>
</evidence>
<evidence type="ECO:0000256" key="3">
    <source>
        <dbReference type="ARBA" id="ARBA00023002"/>
    </source>
</evidence>
<sequence length="222" mass="24688">MRLDTRVVLSVEHGMAYGRLCILSKEASAPYERPTLTEAYSFTLDKKPPRLAGFHTCVVPGGERQTDWYKEKGIEMFYEGLVTNVDIEKQTFTTNSGKLLKYGSIIAATGSTASKFSEKFGGNLTGVNYIRDDAVADSPVPSLVNSCSFLFLITFLLGMKVAAAAVGWKLNIKIIFPDNYLLQRLFTPSLASRYDELYQENGVKFLQGVSIKNLEKLVLMDL</sequence>
<reference evidence="5" key="1">
    <citation type="submission" date="2021-01" db="EMBL/GenBank/DDBJ databases">
        <authorList>
            <person name="Lovell J.T."/>
            <person name="Bentley N."/>
            <person name="Bhattarai G."/>
            <person name="Jenkins J.W."/>
            <person name="Sreedasyam A."/>
            <person name="Alarcon Y."/>
            <person name="Bock C."/>
            <person name="Boston L."/>
            <person name="Carlson J."/>
            <person name="Cervantes K."/>
            <person name="Clermont K."/>
            <person name="Krom N."/>
            <person name="Kubenka K."/>
            <person name="Mamidi S."/>
            <person name="Mattison C."/>
            <person name="Monteros M."/>
            <person name="Pisani C."/>
            <person name="Plott C."/>
            <person name="Rajasekar S."/>
            <person name="Rhein H.S."/>
            <person name="Rohla C."/>
            <person name="Song M."/>
            <person name="Hilaire R.S."/>
            <person name="Shu S."/>
            <person name="Wells L."/>
            <person name="Wang X."/>
            <person name="Webber J."/>
            <person name="Heerema R.J."/>
            <person name="Klein P."/>
            <person name="Conner P."/>
            <person name="Grauke L."/>
            <person name="Grimwood J."/>
            <person name="Schmutz J."/>
            <person name="Randall J.J."/>
        </authorList>
    </citation>
    <scope>NUCLEOTIDE SEQUENCE</scope>
    <source>
        <tissue evidence="5">Leaf</tissue>
    </source>
</reference>
<dbReference type="PANTHER" id="PTHR43557">
    <property type="entry name" value="APOPTOSIS-INDUCING FACTOR 1"/>
    <property type="match status" value="1"/>
</dbReference>